<reference evidence="3 4" key="1">
    <citation type="journal article" date="2019" name="Microb. Cell Fact.">
        <title>Exploring novel herbicidin analogues by transcriptional regulator overexpression and MS/MS molecular networking.</title>
        <authorList>
            <person name="Shi Y."/>
            <person name="Gu R."/>
            <person name="Li Y."/>
            <person name="Wang X."/>
            <person name="Ren W."/>
            <person name="Li X."/>
            <person name="Wang L."/>
            <person name="Xie Y."/>
            <person name="Hong B."/>
        </authorList>
    </citation>
    <scope>NUCLEOTIDE SEQUENCE [LARGE SCALE GENOMIC DNA]</scope>
    <source>
        <strain evidence="3 4">US-43</strain>
    </source>
</reference>
<organism evidence="3 4">
    <name type="scientific">Streptomyces mobaraensis</name>
    <name type="common">Streptoverticillium mobaraense</name>
    <dbReference type="NCBI Taxonomy" id="35621"/>
    <lineage>
        <taxon>Bacteria</taxon>
        <taxon>Bacillati</taxon>
        <taxon>Actinomycetota</taxon>
        <taxon>Actinomycetes</taxon>
        <taxon>Kitasatosporales</taxon>
        <taxon>Streptomycetaceae</taxon>
        <taxon>Streptomyces</taxon>
    </lineage>
</organism>
<evidence type="ECO:0000313" key="3">
    <source>
        <dbReference type="EMBL" id="KAB7848547.1"/>
    </source>
</evidence>
<dbReference type="EMBL" id="VOKX01000014">
    <property type="protein sequence ID" value="KAB7848547.1"/>
    <property type="molecule type" value="Genomic_DNA"/>
</dbReference>
<dbReference type="PANTHER" id="PTHR33164:SF57">
    <property type="entry name" value="MARR-FAMILY TRANSCRIPTIONAL REGULATOR"/>
    <property type="match status" value="1"/>
</dbReference>
<dbReference type="GO" id="GO:0006950">
    <property type="term" value="P:response to stress"/>
    <property type="evidence" value="ECO:0007669"/>
    <property type="project" value="TreeGrafter"/>
</dbReference>
<dbReference type="PROSITE" id="PS50995">
    <property type="entry name" value="HTH_MARR_2"/>
    <property type="match status" value="1"/>
</dbReference>
<proteinExistence type="predicted"/>
<evidence type="ECO:0000256" key="1">
    <source>
        <dbReference type="SAM" id="MobiDB-lite"/>
    </source>
</evidence>
<feature type="domain" description="HTH marR-type" evidence="2">
    <location>
        <begin position="1"/>
        <end position="137"/>
    </location>
</feature>
<dbReference type="InterPro" id="IPR036390">
    <property type="entry name" value="WH_DNA-bd_sf"/>
</dbReference>
<dbReference type="PRINTS" id="PR00598">
    <property type="entry name" value="HTHMARR"/>
</dbReference>
<dbReference type="SMART" id="SM00347">
    <property type="entry name" value="HTH_MARR"/>
    <property type="match status" value="1"/>
</dbReference>
<keyword evidence="4" id="KW-1185">Reference proteome</keyword>
<evidence type="ECO:0000259" key="2">
    <source>
        <dbReference type="PROSITE" id="PS50995"/>
    </source>
</evidence>
<dbReference type="OrthoDB" id="3778086at2"/>
<dbReference type="InterPro" id="IPR036388">
    <property type="entry name" value="WH-like_DNA-bd_sf"/>
</dbReference>
<dbReference type="GO" id="GO:0003700">
    <property type="term" value="F:DNA-binding transcription factor activity"/>
    <property type="evidence" value="ECO:0007669"/>
    <property type="project" value="InterPro"/>
</dbReference>
<dbReference type="Proteomes" id="UP000327000">
    <property type="component" value="Unassembled WGS sequence"/>
</dbReference>
<dbReference type="AlphaFoldDB" id="A0A5N5WBB4"/>
<gene>
    <name evidence="3" type="ORF">FRZ00_09715</name>
</gene>
<feature type="region of interest" description="Disordered" evidence="1">
    <location>
        <begin position="146"/>
        <end position="167"/>
    </location>
</feature>
<comment type="caution">
    <text evidence="3">The sequence shown here is derived from an EMBL/GenBank/DDBJ whole genome shotgun (WGS) entry which is preliminary data.</text>
</comment>
<evidence type="ECO:0000313" key="4">
    <source>
        <dbReference type="Proteomes" id="UP000327000"/>
    </source>
</evidence>
<dbReference type="Pfam" id="PF01047">
    <property type="entry name" value="MarR"/>
    <property type="match status" value="1"/>
</dbReference>
<dbReference type="InterPro" id="IPR000835">
    <property type="entry name" value="HTH_MarR-typ"/>
</dbReference>
<dbReference type="Gene3D" id="1.10.10.10">
    <property type="entry name" value="Winged helix-like DNA-binding domain superfamily/Winged helix DNA-binding domain"/>
    <property type="match status" value="1"/>
</dbReference>
<dbReference type="InterPro" id="IPR039422">
    <property type="entry name" value="MarR/SlyA-like"/>
</dbReference>
<name>A0A5N5WBB4_STRMB</name>
<accession>A0A5N5WBB4</accession>
<dbReference type="RefSeq" id="WP_152263120.1">
    <property type="nucleotide sequence ID" value="NZ_JBFADJ010000001.1"/>
</dbReference>
<dbReference type="PANTHER" id="PTHR33164">
    <property type="entry name" value="TRANSCRIPTIONAL REGULATOR, MARR FAMILY"/>
    <property type="match status" value="1"/>
</dbReference>
<sequence>MAAHEQYQELAQQLSAIGVIKRGLARVLPPDCPPTSVIVLTLLKRYGEMRMSKLAELLVVDMSVTSRHVAYAAERGWLDRQPDRLDKRSRLLRLTPSGEALLDDVSARYTEALAHCLGDWSDAEITQIVGLLARLRESFGECHRPVAPGGASPAHDLTACPSARTPH</sequence>
<protein>
    <submittedName>
        <fullName evidence="3">MarR family transcriptional regulator</fullName>
    </submittedName>
</protein>
<dbReference type="SUPFAM" id="SSF46785">
    <property type="entry name" value="Winged helix' DNA-binding domain"/>
    <property type="match status" value="1"/>
</dbReference>